<accession>A0ABQ9E275</accession>
<evidence type="ECO:0000256" key="1">
    <source>
        <dbReference type="ARBA" id="ARBA00001946"/>
    </source>
</evidence>
<dbReference type="InterPro" id="IPR033749">
    <property type="entry name" value="Polyprenyl_synt_CS"/>
</dbReference>
<dbReference type="Proteomes" id="UP001217089">
    <property type="component" value="Unassembled WGS sequence"/>
</dbReference>
<evidence type="ECO:0000256" key="4">
    <source>
        <dbReference type="ARBA" id="ARBA00022842"/>
    </source>
</evidence>
<dbReference type="EMBL" id="JARBDR010000921">
    <property type="protein sequence ID" value="KAJ8299569.1"/>
    <property type="molecule type" value="Genomic_DNA"/>
</dbReference>
<dbReference type="PANTHER" id="PTHR11525:SF0">
    <property type="entry name" value="FARNESYL PYROPHOSPHATE SYNTHASE"/>
    <property type="match status" value="1"/>
</dbReference>
<comment type="similarity">
    <text evidence="6">Belongs to the FPP/GGPP synthase family.</text>
</comment>
<evidence type="ECO:0000256" key="5">
    <source>
        <dbReference type="ARBA" id="ARBA00034546"/>
    </source>
</evidence>
<proteinExistence type="inferred from homology"/>
<comment type="caution">
    <text evidence="7">The sequence shown here is derived from an EMBL/GenBank/DDBJ whole genome shotgun (WGS) entry which is preliminary data.</text>
</comment>
<dbReference type="InterPro" id="IPR000092">
    <property type="entry name" value="Polyprenyl_synt"/>
</dbReference>
<evidence type="ECO:0000256" key="6">
    <source>
        <dbReference type="RuleBase" id="RU004466"/>
    </source>
</evidence>
<keyword evidence="4" id="KW-0460">Magnesium</keyword>
<gene>
    <name evidence="7" type="ORF">KUTeg_023629</name>
</gene>
<comment type="cofactor">
    <cofactor evidence="1">
        <name>Mg(2+)</name>
        <dbReference type="ChEBI" id="CHEBI:18420"/>
    </cofactor>
</comment>
<dbReference type="Gene3D" id="1.10.600.10">
    <property type="entry name" value="Farnesyl Diphosphate Synthase"/>
    <property type="match status" value="2"/>
</dbReference>
<dbReference type="InterPro" id="IPR008949">
    <property type="entry name" value="Isoprenoid_synthase_dom_sf"/>
</dbReference>
<keyword evidence="3" id="KW-0479">Metal-binding</keyword>
<name>A0ABQ9E275_TEGGR</name>
<dbReference type="PANTHER" id="PTHR11525">
    <property type="entry name" value="FARNESYL-PYROPHOSPHATE SYNTHETASE"/>
    <property type="match status" value="1"/>
</dbReference>
<evidence type="ECO:0000313" key="8">
    <source>
        <dbReference type="Proteomes" id="UP001217089"/>
    </source>
</evidence>
<keyword evidence="8" id="KW-1185">Reference proteome</keyword>
<dbReference type="InterPro" id="IPR039702">
    <property type="entry name" value="FPS1-like"/>
</dbReference>
<protein>
    <recommendedName>
        <fullName evidence="5">Farnesyl pyrophosphate synthase</fullName>
    </recommendedName>
</protein>
<dbReference type="Pfam" id="PF00348">
    <property type="entry name" value="polyprenyl_synt"/>
    <property type="match status" value="1"/>
</dbReference>
<evidence type="ECO:0000313" key="7">
    <source>
        <dbReference type="EMBL" id="KAJ8299569.1"/>
    </source>
</evidence>
<dbReference type="PROSITE" id="PS00723">
    <property type="entry name" value="POLYPRENYL_SYNTHASE_1"/>
    <property type="match status" value="1"/>
</dbReference>
<keyword evidence="2 6" id="KW-0808">Transferase</keyword>
<evidence type="ECO:0000256" key="3">
    <source>
        <dbReference type="ARBA" id="ARBA00022723"/>
    </source>
</evidence>
<dbReference type="CDD" id="cd00685">
    <property type="entry name" value="Trans_IPPS_HT"/>
    <property type="match status" value="1"/>
</dbReference>
<evidence type="ECO:0000256" key="2">
    <source>
        <dbReference type="ARBA" id="ARBA00022679"/>
    </source>
</evidence>
<organism evidence="7 8">
    <name type="scientific">Tegillarca granosa</name>
    <name type="common">Malaysian cockle</name>
    <name type="synonym">Anadara granosa</name>
    <dbReference type="NCBI Taxonomy" id="220873"/>
    <lineage>
        <taxon>Eukaryota</taxon>
        <taxon>Metazoa</taxon>
        <taxon>Spiralia</taxon>
        <taxon>Lophotrochozoa</taxon>
        <taxon>Mollusca</taxon>
        <taxon>Bivalvia</taxon>
        <taxon>Autobranchia</taxon>
        <taxon>Pteriomorphia</taxon>
        <taxon>Arcoida</taxon>
        <taxon>Arcoidea</taxon>
        <taxon>Arcidae</taxon>
        <taxon>Tegillarca</taxon>
    </lineage>
</organism>
<dbReference type="SUPFAM" id="SSF48576">
    <property type="entry name" value="Terpenoid synthases"/>
    <property type="match status" value="1"/>
</dbReference>
<sequence length="251" mass="29185">MMVPDYTDKDVKLARILGWCVEWLQAFLLMADDIMDGSTTRRGKPCWYKKDNVGVIAVNDAFYLETCVYDILRKYFRSKPYYVDLIDLFHETTSQTVKGQCLDLITAPAGGSYDLSNFTIEKYDAIVKWKTSYYSFYLPVASAMYMAGITDSSHNKAKDILLKMGRFFQIQALARVNPQQEALLQENYGCQDDNKVAKVKELYKDLNLSDLYLKYEEESYQEILTMIDQYDGDLPKEVFVSFVNKIYKRKK</sequence>
<reference evidence="7 8" key="1">
    <citation type="submission" date="2022-12" db="EMBL/GenBank/DDBJ databases">
        <title>Chromosome-level genome of Tegillarca granosa.</title>
        <authorList>
            <person name="Kim J."/>
        </authorList>
    </citation>
    <scope>NUCLEOTIDE SEQUENCE [LARGE SCALE GENOMIC DNA]</scope>
    <source>
        <strain evidence="7">Teg-2019</strain>
        <tissue evidence="7">Adductor muscle</tissue>
    </source>
</reference>